<dbReference type="Pfam" id="PF00179">
    <property type="entry name" value="UQ_con"/>
    <property type="match status" value="1"/>
</dbReference>
<sequence>MLNLQKRMQGVDEDKNYREKHNVIRDKLLAQEVKELDQNLRNQNVCRVRFTQSPALHEIELQITPQEGLYKGGTYKFHISVPLEYNTVPPHVKCLTKVWHPNINEDGSICLSLLRENAVDDFGWRPTRNILEVVHGLQSLFGDLMDFDDALNMEAAKQYTSNKNEFTMKVQDYIRRYAR</sequence>
<keyword evidence="13" id="KW-1185">Reference proteome</keyword>
<evidence type="ECO:0000313" key="13">
    <source>
        <dbReference type="Proteomes" id="UP001177023"/>
    </source>
</evidence>
<evidence type="ECO:0000256" key="8">
    <source>
        <dbReference type="PROSITE-ProRule" id="PRU10133"/>
    </source>
</evidence>
<dbReference type="EC" id="2.3.2.34" evidence="7"/>
<evidence type="ECO:0000256" key="9">
    <source>
        <dbReference type="RuleBase" id="RU362109"/>
    </source>
</evidence>
<comment type="pathway">
    <text evidence="1">Protein modification; protein neddylation.</text>
</comment>
<comment type="catalytic activity">
    <reaction evidence="6">
        <text>[E1 NEDD8-activating enzyme]-S-[NEDD8 protein]-yl-L-cysteine + [E2 NEDD8-conjugating enzyme]-L-cysteine = [E1 NEDD8-activating enzyme]-L-cysteine + [E2 NEDD8-conjugating enzyme]-S-[NEDD8-protein]-yl-L-cysteine.</text>
        <dbReference type="EC" id="2.3.2.34"/>
    </reaction>
</comment>
<dbReference type="EMBL" id="CATQJA010001031">
    <property type="protein sequence ID" value="CAJ0565377.1"/>
    <property type="molecule type" value="Genomic_DNA"/>
</dbReference>
<accession>A0AA36D0G3</accession>
<protein>
    <recommendedName>
        <fullName evidence="7">E2 NEDD8-conjugating enzyme</fullName>
        <ecNumber evidence="7">2.3.2.34</ecNumber>
    </recommendedName>
</protein>
<dbReference type="SMART" id="SM00212">
    <property type="entry name" value="UBCc"/>
    <property type="match status" value="1"/>
</dbReference>
<evidence type="ECO:0000313" key="12">
    <source>
        <dbReference type="EMBL" id="CAJ0578351.1"/>
    </source>
</evidence>
<dbReference type="InterPro" id="IPR016135">
    <property type="entry name" value="UBQ-conjugating_enzyme/RWD"/>
</dbReference>
<evidence type="ECO:0000256" key="5">
    <source>
        <dbReference type="ARBA" id="ARBA00022840"/>
    </source>
</evidence>
<dbReference type="GO" id="GO:0045116">
    <property type="term" value="P:protein neddylation"/>
    <property type="evidence" value="ECO:0007669"/>
    <property type="project" value="UniProtKB-ARBA"/>
</dbReference>
<dbReference type="PROSITE" id="PS00183">
    <property type="entry name" value="UBC_1"/>
    <property type="match status" value="1"/>
</dbReference>
<dbReference type="GO" id="GO:0061654">
    <property type="term" value="F:NEDD8 conjugating enzyme activity"/>
    <property type="evidence" value="ECO:0007669"/>
    <property type="project" value="UniProtKB-EC"/>
</dbReference>
<dbReference type="InterPro" id="IPR050113">
    <property type="entry name" value="Ub_conjugating_enzyme"/>
</dbReference>
<evidence type="ECO:0000313" key="11">
    <source>
        <dbReference type="EMBL" id="CAJ0565377.1"/>
    </source>
</evidence>
<evidence type="ECO:0000256" key="1">
    <source>
        <dbReference type="ARBA" id="ARBA00005032"/>
    </source>
</evidence>
<organism evidence="12 13">
    <name type="scientific">Mesorhabditis spiculigera</name>
    <dbReference type="NCBI Taxonomy" id="96644"/>
    <lineage>
        <taxon>Eukaryota</taxon>
        <taxon>Metazoa</taxon>
        <taxon>Ecdysozoa</taxon>
        <taxon>Nematoda</taxon>
        <taxon>Chromadorea</taxon>
        <taxon>Rhabditida</taxon>
        <taxon>Rhabditina</taxon>
        <taxon>Rhabditomorpha</taxon>
        <taxon>Rhabditoidea</taxon>
        <taxon>Rhabditidae</taxon>
        <taxon>Mesorhabditinae</taxon>
        <taxon>Mesorhabditis</taxon>
    </lineage>
</organism>
<comment type="similarity">
    <text evidence="9">Belongs to the ubiquitin-conjugating enzyme family.</text>
</comment>
<dbReference type="InterPro" id="IPR000608">
    <property type="entry name" value="UBC"/>
</dbReference>
<reference evidence="12" key="1">
    <citation type="submission" date="2023-06" db="EMBL/GenBank/DDBJ databases">
        <authorList>
            <person name="Delattre M."/>
        </authorList>
    </citation>
    <scope>NUCLEOTIDE SEQUENCE</scope>
    <source>
        <strain evidence="12">AF72</strain>
    </source>
</reference>
<evidence type="ECO:0000256" key="6">
    <source>
        <dbReference type="ARBA" id="ARBA00043698"/>
    </source>
</evidence>
<dbReference type="Gene3D" id="3.10.110.10">
    <property type="entry name" value="Ubiquitin Conjugating Enzyme"/>
    <property type="match status" value="1"/>
</dbReference>
<dbReference type="CDD" id="cd23794">
    <property type="entry name" value="UBCc_UBE2F_UBE2M"/>
    <property type="match status" value="1"/>
</dbReference>
<dbReference type="Proteomes" id="UP001177023">
    <property type="component" value="Unassembled WGS sequence"/>
</dbReference>
<evidence type="ECO:0000259" key="10">
    <source>
        <dbReference type="PROSITE" id="PS50127"/>
    </source>
</evidence>
<dbReference type="EMBL" id="CATQJA010002653">
    <property type="protein sequence ID" value="CAJ0578351.1"/>
    <property type="molecule type" value="Genomic_DNA"/>
</dbReference>
<dbReference type="InterPro" id="IPR023313">
    <property type="entry name" value="UBQ-conjugating_AS"/>
</dbReference>
<dbReference type="AlphaFoldDB" id="A0AA36D0G3"/>
<evidence type="ECO:0000256" key="4">
    <source>
        <dbReference type="ARBA" id="ARBA00022786"/>
    </source>
</evidence>
<dbReference type="GO" id="GO:0005524">
    <property type="term" value="F:ATP binding"/>
    <property type="evidence" value="ECO:0007669"/>
    <property type="project" value="UniProtKB-UniRule"/>
</dbReference>
<keyword evidence="2" id="KW-0808">Transferase</keyword>
<feature type="active site" description="Glycyl thioester intermediate" evidence="8">
    <location>
        <position position="110"/>
    </location>
</feature>
<dbReference type="FunFam" id="3.10.110.10:FF:000033">
    <property type="entry name" value="NEDD8-conjugating enzyme UBE2F"/>
    <property type="match status" value="1"/>
</dbReference>
<evidence type="ECO:0000256" key="3">
    <source>
        <dbReference type="ARBA" id="ARBA00022741"/>
    </source>
</evidence>
<dbReference type="PROSITE" id="PS50127">
    <property type="entry name" value="UBC_2"/>
    <property type="match status" value="1"/>
</dbReference>
<keyword evidence="3 9" id="KW-0547">Nucleotide-binding</keyword>
<name>A0AA36D0G3_9BILA</name>
<keyword evidence="4 9" id="KW-0833">Ubl conjugation pathway</keyword>
<evidence type="ECO:0000256" key="2">
    <source>
        <dbReference type="ARBA" id="ARBA00022679"/>
    </source>
</evidence>
<dbReference type="PANTHER" id="PTHR24067">
    <property type="entry name" value="UBIQUITIN-CONJUGATING ENZYME E2"/>
    <property type="match status" value="1"/>
</dbReference>
<evidence type="ECO:0000256" key="7">
    <source>
        <dbReference type="ARBA" id="ARBA00044047"/>
    </source>
</evidence>
<dbReference type="SUPFAM" id="SSF54495">
    <property type="entry name" value="UBC-like"/>
    <property type="match status" value="1"/>
</dbReference>
<feature type="non-terminal residue" evidence="12">
    <location>
        <position position="179"/>
    </location>
</feature>
<comment type="caution">
    <text evidence="12">The sequence shown here is derived from an EMBL/GenBank/DDBJ whole genome shotgun (WGS) entry which is preliminary data.</text>
</comment>
<gene>
    <name evidence="12" type="ORF">MSPICULIGERA_LOCUS16609</name>
    <name evidence="11" type="ORF">MSPICULIGERA_LOCUS4019</name>
</gene>
<feature type="domain" description="UBC core" evidence="10">
    <location>
        <begin position="24"/>
        <end position="179"/>
    </location>
</feature>
<proteinExistence type="inferred from homology"/>
<keyword evidence="5 9" id="KW-0067">ATP-binding</keyword>